<dbReference type="OrthoDB" id="3543412at2759"/>
<organism evidence="4 5">
    <name type="scientific">Monilinia vaccinii-corymbosi</name>
    <dbReference type="NCBI Taxonomy" id="61207"/>
    <lineage>
        <taxon>Eukaryota</taxon>
        <taxon>Fungi</taxon>
        <taxon>Dikarya</taxon>
        <taxon>Ascomycota</taxon>
        <taxon>Pezizomycotina</taxon>
        <taxon>Leotiomycetes</taxon>
        <taxon>Helotiales</taxon>
        <taxon>Sclerotiniaceae</taxon>
        <taxon>Monilinia</taxon>
    </lineage>
</organism>
<evidence type="ECO:0000313" key="4">
    <source>
        <dbReference type="EMBL" id="QSZ37864.1"/>
    </source>
</evidence>
<feature type="coiled-coil region" evidence="1">
    <location>
        <begin position="847"/>
        <end position="894"/>
    </location>
</feature>
<dbReference type="Proteomes" id="UP000672032">
    <property type="component" value="Chromosome 9"/>
</dbReference>
<keyword evidence="1" id="KW-0175">Coiled coil</keyword>
<evidence type="ECO:0000256" key="1">
    <source>
        <dbReference type="SAM" id="Coils"/>
    </source>
</evidence>
<dbReference type="InterPro" id="IPR013087">
    <property type="entry name" value="Znf_C2H2_type"/>
</dbReference>
<dbReference type="AlphaFoldDB" id="A0A8A3PSM2"/>
<name>A0A8A3PSM2_9HELO</name>
<dbReference type="EMBL" id="CP063413">
    <property type="protein sequence ID" value="QSZ37864.1"/>
    <property type="molecule type" value="Genomic_DNA"/>
</dbReference>
<feature type="domain" description="C2H2-type" evidence="3">
    <location>
        <begin position="454"/>
        <end position="475"/>
    </location>
</feature>
<accession>A0A8A3PSM2</accession>
<protein>
    <recommendedName>
        <fullName evidence="3">C2H2-type domain-containing protein</fullName>
    </recommendedName>
</protein>
<gene>
    <name evidence="4" type="ORF">DSL72_008964</name>
</gene>
<dbReference type="PROSITE" id="PS00028">
    <property type="entry name" value="ZINC_FINGER_C2H2_1"/>
    <property type="match status" value="1"/>
</dbReference>
<reference evidence="4" key="1">
    <citation type="submission" date="2020-10" db="EMBL/GenBank/DDBJ databases">
        <title>Genome Sequence of Monilinia vaccinii-corymbosi Sheds Light on Mummy Berry Disease Infection of Blueberry and Mating Type.</title>
        <authorList>
            <person name="Yow A.G."/>
            <person name="Zhang Y."/>
            <person name="Bansal K."/>
            <person name="Eacker S.M."/>
            <person name="Sullivan S."/>
            <person name="Liachko I."/>
            <person name="Cubeta M.A."/>
            <person name="Rollins J.A."/>
            <person name="Ashrafi H."/>
        </authorList>
    </citation>
    <scope>NUCLEOTIDE SEQUENCE</scope>
    <source>
        <strain evidence="4">RL-1</strain>
    </source>
</reference>
<feature type="region of interest" description="Disordered" evidence="2">
    <location>
        <begin position="634"/>
        <end position="668"/>
    </location>
</feature>
<proteinExistence type="predicted"/>
<feature type="compositionally biased region" description="Low complexity" evidence="2">
    <location>
        <begin position="638"/>
        <end position="649"/>
    </location>
</feature>
<sequence>MAACLGESYERFSVRLPTYPILSDASIQRYVHEYMEVGKKDAQNGKLTRFIASNEELFGLEVTMMEGFNHGYYDGVMIKLCDVHSGGTLWQKKYPKSSSAREPMQKDKRILIESLDYSKIDGTWKSNVQMKLAPLVPEEDFVKHGANPDRQYPRMLEGIRIEVCKYKESGNLKLTKDEFDLKVQEHALKLVNYAGQMDNSDSLDTLKRTPVHRSVYRKHKITHKLRQVFASLEFFDTVAVAQTPIPSIRQSWDLLSSKEREIAYGKLSRHDFKQIWSHHYNKLGPNPKKAAIDALKNELRKNLPEYWRSWHKLYAYEIPAAFKKLQERRRYLDKGEIPEDSEVVGKSEKAAIDLENQPERLEKPSENIRVPHLNLGLTGASCGSGLAIPAPTPEVILANKREIGFQVQPDYAIERMGAATIKPAHVQPTAGFSGDNFVAPSPGKSGSFNTKPVCTNCDRRFSGTQAFIHHCQNPHGRNFARMDQAVVAGRITDSTDAKSLLPCGTLSSTSTYGTQDLSTTETLSAAKNMLATPSLLDTAALTASNVPRLLSSDPAEEIHRCVTEKAPIKPCCPQLSNLEAATLPTIKSEAISWISKRHSEFPDLSIPKRQAMGNFEEISSEIKPEHIPNEIVEETRPANSSVSASVSASVDEESELSISEGQPPADRMDIDVHQNITPNITKTKSEPPRIVINTTTNEPVHVTEMFPETFSLISESASMDAFSPRTPLFTASSKLIAASHLPKVKSKDSRDISKPTTEAEASLAPIATLVLKTDIPSKFENSPSPIANTPLTHTKIFDSPSIPIIDLETWVPFPAFTATYLSITSSVPMFKSEADAEKKPELSLNGLTGLDTELKRLEEEAWRKEIELEDAMRVAEARKERNALRRRIEQLRTRELVMGGD</sequence>
<keyword evidence="5" id="KW-1185">Reference proteome</keyword>
<evidence type="ECO:0000256" key="2">
    <source>
        <dbReference type="SAM" id="MobiDB-lite"/>
    </source>
</evidence>
<evidence type="ECO:0000313" key="5">
    <source>
        <dbReference type="Proteomes" id="UP000672032"/>
    </source>
</evidence>
<evidence type="ECO:0000259" key="3">
    <source>
        <dbReference type="PROSITE" id="PS00028"/>
    </source>
</evidence>